<dbReference type="Proteomes" id="UP000243459">
    <property type="component" value="Chromosome 3"/>
</dbReference>
<organism evidence="2 3">
    <name type="scientific">Asparagus officinalis</name>
    <name type="common">Garden asparagus</name>
    <dbReference type="NCBI Taxonomy" id="4686"/>
    <lineage>
        <taxon>Eukaryota</taxon>
        <taxon>Viridiplantae</taxon>
        <taxon>Streptophyta</taxon>
        <taxon>Embryophyta</taxon>
        <taxon>Tracheophyta</taxon>
        <taxon>Spermatophyta</taxon>
        <taxon>Magnoliopsida</taxon>
        <taxon>Liliopsida</taxon>
        <taxon>Asparagales</taxon>
        <taxon>Asparagaceae</taxon>
        <taxon>Asparagoideae</taxon>
        <taxon>Asparagus</taxon>
    </lineage>
</organism>
<evidence type="ECO:0000313" key="2">
    <source>
        <dbReference type="EMBL" id="ONK75265.1"/>
    </source>
</evidence>
<feature type="compositionally biased region" description="Low complexity" evidence="1">
    <location>
        <begin position="217"/>
        <end position="228"/>
    </location>
</feature>
<evidence type="ECO:0000256" key="1">
    <source>
        <dbReference type="SAM" id="MobiDB-lite"/>
    </source>
</evidence>
<gene>
    <name evidence="2" type="ORF">A4U43_C03F15070</name>
</gene>
<keyword evidence="3" id="KW-1185">Reference proteome</keyword>
<proteinExistence type="predicted"/>
<accession>A0A5P1FA71</accession>
<feature type="compositionally biased region" description="Polar residues" evidence="1">
    <location>
        <begin position="161"/>
        <end position="170"/>
    </location>
</feature>
<dbReference type="AlphaFoldDB" id="A0A5P1FA71"/>
<evidence type="ECO:0000313" key="3">
    <source>
        <dbReference type="Proteomes" id="UP000243459"/>
    </source>
</evidence>
<protein>
    <submittedName>
        <fullName evidence="2">Uncharacterized protein</fullName>
    </submittedName>
</protein>
<name>A0A5P1FA71_ASPOF</name>
<feature type="region of interest" description="Disordered" evidence="1">
    <location>
        <begin position="158"/>
        <end position="241"/>
    </location>
</feature>
<feature type="region of interest" description="Disordered" evidence="1">
    <location>
        <begin position="97"/>
        <end position="117"/>
    </location>
</feature>
<feature type="compositionally biased region" description="Gly residues" evidence="1">
    <location>
        <begin position="182"/>
        <end position="197"/>
    </location>
</feature>
<reference evidence="3" key="1">
    <citation type="journal article" date="2017" name="Nat. Commun.">
        <title>The asparagus genome sheds light on the origin and evolution of a young Y chromosome.</title>
        <authorList>
            <person name="Harkess A."/>
            <person name="Zhou J."/>
            <person name="Xu C."/>
            <person name="Bowers J.E."/>
            <person name="Van der Hulst R."/>
            <person name="Ayyampalayam S."/>
            <person name="Mercati F."/>
            <person name="Riccardi P."/>
            <person name="McKain M.R."/>
            <person name="Kakrana A."/>
            <person name="Tang H."/>
            <person name="Ray J."/>
            <person name="Groenendijk J."/>
            <person name="Arikit S."/>
            <person name="Mathioni S.M."/>
            <person name="Nakano M."/>
            <person name="Shan H."/>
            <person name="Telgmann-Rauber A."/>
            <person name="Kanno A."/>
            <person name="Yue Z."/>
            <person name="Chen H."/>
            <person name="Li W."/>
            <person name="Chen Y."/>
            <person name="Xu X."/>
            <person name="Zhang Y."/>
            <person name="Luo S."/>
            <person name="Chen H."/>
            <person name="Gao J."/>
            <person name="Mao Z."/>
            <person name="Pires J.C."/>
            <person name="Luo M."/>
            <person name="Kudrna D."/>
            <person name="Wing R.A."/>
            <person name="Meyers B.C."/>
            <person name="Yi K."/>
            <person name="Kong H."/>
            <person name="Lavrijsen P."/>
            <person name="Sunseri F."/>
            <person name="Falavigna A."/>
            <person name="Ye Y."/>
            <person name="Leebens-Mack J.H."/>
            <person name="Chen G."/>
        </authorList>
    </citation>
    <scope>NUCLEOTIDE SEQUENCE [LARGE SCALE GENOMIC DNA]</scope>
    <source>
        <strain evidence="3">cv. DH0086</strain>
    </source>
</reference>
<feature type="region of interest" description="Disordered" evidence="1">
    <location>
        <begin position="1"/>
        <end position="55"/>
    </location>
</feature>
<dbReference type="Gramene" id="ONK75265">
    <property type="protein sequence ID" value="ONK75265"/>
    <property type="gene ID" value="A4U43_C03F15070"/>
</dbReference>
<dbReference type="EMBL" id="CM007383">
    <property type="protein sequence ID" value="ONK75265.1"/>
    <property type="molecule type" value="Genomic_DNA"/>
</dbReference>
<sequence length="241" mass="25721">MPAPIPGTTSTTSMATREEEGGASRRRQRPGSSPASEARRVSIPPDLSESAEIDSSRGLLGCARSQASSSPDLNIFYEPLLESLPAALHRSQLSEKAPRLRKKFRGSSRRVRPWPGPEPACPARRTLLHPLHAGCWDPKHAAYVRFLARRRASGRCFGVRSSGTSAQPESSRLPPVSCGTPRGEGGLDAGVGSFGRGRTGRWRWRRGEAGARVMPETAPTPAPRRAAPVPGSPSDKGGACC</sequence>
<feature type="compositionally biased region" description="Basic residues" evidence="1">
    <location>
        <begin position="99"/>
        <end position="112"/>
    </location>
</feature>